<dbReference type="PANTHER" id="PTHR10476">
    <property type="entry name" value="CHARGED MULTIVESICULAR BODY PROTEIN"/>
    <property type="match status" value="1"/>
</dbReference>
<dbReference type="Pfam" id="PF03357">
    <property type="entry name" value="Snf7"/>
    <property type="match status" value="1"/>
</dbReference>
<dbReference type="Gene3D" id="6.10.140.1230">
    <property type="match status" value="1"/>
</dbReference>
<evidence type="ECO:0000313" key="3">
    <source>
        <dbReference type="Proteomes" id="UP000030680"/>
    </source>
</evidence>
<dbReference type="Proteomes" id="UP000030680">
    <property type="component" value="Unassembled WGS sequence"/>
</dbReference>
<accession>M2XI82</accession>
<feature type="region of interest" description="Disordered" evidence="1">
    <location>
        <begin position="1"/>
        <end position="34"/>
    </location>
</feature>
<dbReference type="InterPro" id="IPR005024">
    <property type="entry name" value="Snf7_fam"/>
</dbReference>
<dbReference type="OMA" id="MEMSEEM"/>
<dbReference type="Gramene" id="EME29797">
    <property type="protein sequence ID" value="EME29797"/>
    <property type="gene ID" value="Gasu_27990"/>
</dbReference>
<dbReference type="RefSeq" id="XP_005706317.1">
    <property type="nucleotide sequence ID" value="XM_005706260.1"/>
</dbReference>
<sequence>MFDRLRKRKDNLREEKRTISRVQRETERERQRLEREEKKIKEDIVKLFKKGQKDAVKTLSKSLMNNRQQQERLYKQRSQLSEVSTSMVVAKQTGKMAQSFGQVSSVLSKYNDSARVGDFMKTMNEYEKQNYTLSAKQEYMSDAIDSALDVDVQEESEEVLNAVLDELNLNYASRMEAVPKVVPKERQNAMLSERKAVEEGDNNIEDRLASLRTP</sequence>
<gene>
    <name evidence="2" type="ORF">Gasu_27990</name>
</gene>
<reference evidence="3" key="1">
    <citation type="journal article" date="2013" name="Science">
        <title>Gene transfer from bacteria and archaea facilitated evolution of an extremophilic eukaryote.</title>
        <authorList>
            <person name="Schonknecht G."/>
            <person name="Chen W.H."/>
            <person name="Ternes C.M."/>
            <person name="Barbier G.G."/>
            <person name="Shrestha R.P."/>
            <person name="Stanke M."/>
            <person name="Brautigam A."/>
            <person name="Baker B.J."/>
            <person name="Banfield J.F."/>
            <person name="Garavito R.M."/>
            <person name="Carr K."/>
            <person name="Wilkerson C."/>
            <person name="Rensing S.A."/>
            <person name="Gagneul D."/>
            <person name="Dickenson N.E."/>
            <person name="Oesterhelt C."/>
            <person name="Lercher M.J."/>
            <person name="Weber A.P."/>
        </authorList>
    </citation>
    <scope>NUCLEOTIDE SEQUENCE [LARGE SCALE GENOMIC DNA]</scope>
    <source>
        <strain evidence="3">074W</strain>
    </source>
</reference>
<protein>
    <submittedName>
        <fullName evidence="2">Charged multivesicular body protein 2A</fullName>
    </submittedName>
</protein>
<feature type="compositionally biased region" description="Basic residues" evidence="1">
    <location>
        <begin position="1"/>
        <end position="10"/>
    </location>
</feature>
<dbReference type="STRING" id="130081.M2XI82"/>
<dbReference type="KEGG" id="gsl:Gasu_27990"/>
<dbReference type="GeneID" id="17088567"/>
<dbReference type="GO" id="GO:0007034">
    <property type="term" value="P:vacuolar transport"/>
    <property type="evidence" value="ECO:0007669"/>
    <property type="project" value="InterPro"/>
</dbReference>
<name>M2XI82_GALSU</name>
<feature type="region of interest" description="Disordered" evidence="1">
    <location>
        <begin position="192"/>
        <end position="214"/>
    </location>
</feature>
<dbReference type="OrthoDB" id="5594417at2759"/>
<feature type="compositionally biased region" description="Basic and acidic residues" evidence="1">
    <location>
        <begin position="11"/>
        <end position="34"/>
    </location>
</feature>
<keyword evidence="3" id="KW-1185">Reference proteome</keyword>
<proteinExistence type="predicted"/>
<dbReference type="EMBL" id="KB454505">
    <property type="protein sequence ID" value="EME29797.1"/>
    <property type="molecule type" value="Genomic_DNA"/>
</dbReference>
<evidence type="ECO:0000313" key="2">
    <source>
        <dbReference type="EMBL" id="EME29797.1"/>
    </source>
</evidence>
<evidence type="ECO:0000256" key="1">
    <source>
        <dbReference type="SAM" id="MobiDB-lite"/>
    </source>
</evidence>
<organism evidence="2 3">
    <name type="scientific">Galdieria sulphuraria</name>
    <name type="common">Red alga</name>
    <dbReference type="NCBI Taxonomy" id="130081"/>
    <lineage>
        <taxon>Eukaryota</taxon>
        <taxon>Rhodophyta</taxon>
        <taxon>Bangiophyceae</taxon>
        <taxon>Galdieriales</taxon>
        <taxon>Galdieriaceae</taxon>
        <taxon>Galdieria</taxon>
    </lineage>
</organism>
<dbReference type="eggNOG" id="KOG3230">
    <property type="taxonomic scope" value="Eukaryota"/>
</dbReference>
<dbReference type="AlphaFoldDB" id="M2XI82"/>